<organism evidence="3 5">
    <name type="scientific">Macrostomum lignano</name>
    <dbReference type="NCBI Taxonomy" id="282301"/>
    <lineage>
        <taxon>Eukaryota</taxon>
        <taxon>Metazoa</taxon>
        <taxon>Spiralia</taxon>
        <taxon>Lophotrochozoa</taxon>
        <taxon>Platyhelminthes</taxon>
        <taxon>Rhabditophora</taxon>
        <taxon>Macrostomorpha</taxon>
        <taxon>Macrostomida</taxon>
        <taxon>Macrostomidae</taxon>
        <taxon>Macrostomum</taxon>
    </lineage>
</organism>
<dbReference type="EMBL" id="NIVC01002488">
    <property type="protein sequence ID" value="PAA57441.1"/>
    <property type="molecule type" value="Genomic_DNA"/>
</dbReference>
<comment type="caution">
    <text evidence="3">The sequence shown here is derived from an EMBL/GenBank/DDBJ whole genome shotgun (WGS) entry which is preliminary data.</text>
</comment>
<protein>
    <recommendedName>
        <fullName evidence="2">BHLH domain-containing protein</fullName>
    </recommendedName>
</protein>
<feature type="region of interest" description="Disordered" evidence="1">
    <location>
        <begin position="1"/>
        <end position="24"/>
    </location>
</feature>
<dbReference type="GO" id="GO:0000981">
    <property type="term" value="F:DNA-binding transcription factor activity, RNA polymerase II-specific"/>
    <property type="evidence" value="ECO:0007669"/>
    <property type="project" value="TreeGrafter"/>
</dbReference>
<evidence type="ECO:0000259" key="2">
    <source>
        <dbReference type="PROSITE" id="PS50888"/>
    </source>
</evidence>
<evidence type="ECO:0000313" key="3">
    <source>
        <dbReference type="EMBL" id="PAA57441.1"/>
    </source>
</evidence>
<evidence type="ECO:0000256" key="1">
    <source>
        <dbReference type="SAM" id="MobiDB-lite"/>
    </source>
</evidence>
<dbReference type="SMART" id="SM00353">
    <property type="entry name" value="HLH"/>
    <property type="match status" value="1"/>
</dbReference>
<dbReference type="CDD" id="cd19723">
    <property type="entry name" value="bHLH_TS_ASCL1_like"/>
    <property type="match status" value="1"/>
</dbReference>
<dbReference type="InterPro" id="IPR050283">
    <property type="entry name" value="E-box_TF_Regulators"/>
</dbReference>
<dbReference type="GO" id="GO:0000977">
    <property type="term" value="F:RNA polymerase II transcription regulatory region sequence-specific DNA binding"/>
    <property type="evidence" value="ECO:0007669"/>
    <property type="project" value="TreeGrafter"/>
</dbReference>
<dbReference type="SUPFAM" id="SSF47459">
    <property type="entry name" value="HLH, helix-loop-helix DNA-binding domain"/>
    <property type="match status" value="1"/>
</dbReference>
<proteinExistence type="predicted"/>
<dbReference type="STRING" id="282301.A0A267E795"/>
<dbReference type="PROSITE" id="PS50888">
    <property type="entry name" value="BHLH"/>
    <property type="match status" value="1"/>
</dbReference>
<dbReference type="GO" id="GO:0046983">
    <property type="term" value="F:protein dimerization activity"/>
    <property type="evidence" value="ECO:0007669"/>
    <property type="project" value="InterPro"/>
</dbReference>
<dbReference type="AlphaFoldDB" id="A0A267E795"/>
<evidence type="ECO:0000313" key="4">
    <source>
        <dbReference type="EMBL" id="PAA83707.1"/>
    </source>
</evidence>
<dbReference type="Proteomes" id="UP000215902">
    <property type="component" value="Unassembled WGS sequence"/>
</dbReference>
<keyword evidence="5" id="KW-1185">Reference proteome</keyword>
<sequence>MSEQLGQPTMTDSPSREAGSSSQRITVAYTNQPCRRKLQFINGKFAVQKPQTSTVQKRNERERNRVKLINRTFATLRDRLPKRYNGKKARKLSKVEVLKTASTYIAYLVKLLESDSAAEVGEFSFDQVQQRAQPSNMTAARPVVESSSGMCDLSDLLLSDEDDGTAAGATAAATAAASLSVDNIDDSALLQFSTEGIDISSVSCSPNEVQQQQQQQQNDPQHQIHFSSAYTTDCFNMSTPIKPVTQCQQELPTTAAGPSYYLVAPEFVTTGGQFTCGGASQVHLLSISDPLGNTAGYLQYL</sequence>
<gene>
    <name evidence="3" type="ORF">BOX15_Mlig018492g1</name>
    <name evidence="4" type="ORF">BOX15_Mlig018492g2</name>
</gene>
<reference evidence="3 5" key="1">
    <citation type="submission" date="2017-06" db="EMBL/GenBank/DDBJ databases">
        <title>A platform for efficient transgenesis in Macrostomum lignano, a flatworm model organism for stem cell research.</title>
        <authorList>
            <person name="Berezikov E."/>
        </authorList>
    </citation>
    <scope>NUCLEOTIDE SEQUENCE [LARGE SCALE GENOMIC DNA]</scope>
    <source>
        <strain evidence="3">DV1</strain>
        <tissue evidence="3">Whole organism</tissue>
    </source>
</reference>
<evidence type="ECO:0000313" key="5">
    <source>
        <dbReference type="Proteomes" id="UP000215902"/>
    </source>
</evidence>
<dbReference type="EMBL" id="NIVC01000410">
    <property type="protein sequence ID" value="PAA83707.1"/>
    <property type="molecule type" value="Genomic_DNA"/>
</dbReference>
<dbReference type="GO" id="GO:0032502">
    <property type="term" value="P:developmental process"/>
    <property type="evidence" value="ECO:0007669"/>
    <property type="project" value="TreeGrafter"/>
</dbReference>
<dbReference type="PANTHER" id="PTHR23349:SF111">
    <property type="entry name" value="BHLH DOMAIN-CONTAINING PROTEIN"/>
    <property type="match status" value="1"/>
</dbReference>
<name>A0A267E795_9PLAT</name>
<accession>A0A267E795</accession>
<dbReference type="InterPro" id="IPR036638">
    <property type="entry name" value="HLH_DNA-bd_sf"/>
</dbReference>
<dbReference type="Pfam" id="PF00010">
    <property type="entry name" value="HLH"/>
    <property type="match status" value="1"/>
</dbReference>
<dbReference type="InterPro" id="IPR011598">
    <property type="entry name" value="bHLH_dom"/>
</dbReference>
<dbReference type="OrthoDB" id="5976910at2759"/>
<dbReference type="Gene3D" id="4.10.280.10">
    <property type="entry name" value="Helix-loop-helix DNA-binding domain"/>
    <property type="match status" value="1"/>
</dbReference>
<feature type="domain" description="BHLH" evidence="2">
    <location>
        <begin position="53"/>
        <end position="108"/>
    </location>
</feature>
<dbReference type="PANTHER" id="PTHR23349">
    <property type="entry name" value="BASIC HELIX-LOOP-HELIX TRANSCRIPTION FACTOR, TWIST"/>
    <property type="match status" value="1"/>
</dbReference>